<accession>A0AAV7V7U3</accession>
<sequence length="178" mass="20273">MVAACWNEPVWAAVLRLVVPQVELPSATEEERSLDRGPKLEGEGLGGTLRPCPHLLPPVTYHEYEGQPAIRGGSLKFYNLIILRRAGLTRARTGGARYRTIIARIYKHRDTILQAARTVKMPSLGFFSDYTLQVQKQRHSFDEVKKILRAKKLKYMMLFSAKLRVLAEGESWYFTTPV</sequence>
<feature type="region of interest" description="Disordered" evidence="1">
    <location>
        <begin position="28"/>
        <end position="48"/>
    </location>
</feature>
<evidence type="ECO:0000313" key="2">
    <source>
        <dbReference type="EMBL" id="KAJ1196921.1"/>
    </source>
</evidence>
<reference evidence="2" key="1">
    <citation type="journal article" date="2022" name="bioRxiv">
        <title>Sequencing and chromosome-scale assembly of the giantPleurodeles waltlgenome.</title>
        <authorList>
            <person name="Brown T."/>
            <person name="Elewa A."/>
            <person name="Iarovenko S."/>
            <person name="Subramanian E."/>
            <person name="Araus A.J."/>
            <person name="Petzold A."/>
            <person name="Susuki M."/>
            <person name="Suzuki K.-i.T."/>
            <person name="Hayashi T."/>
            <person name="Toyoda A."/>
            <person name="Oliveira C."/>
            <person name="Osipova E."/>
            <person name="Leigh N.D."/>
            <person name="Simon A."/>
            <person name="Yun M.H."/>
        </authorList>
    </citation>
    <scope>NUCLEOTIDE SEQUENCE</scope>
    <source>
        <strain evidence="2">20211129_DDA</strain>
        <tissue evidence="2">Liver</tissue>
    </source>
</reference>
<organism evidence="2 3">
    <name type="scientific">Pleurodeles waltl</name>
    <name type="common">Iberian ribbed newt</name>
    <dbReference type="NCBI Taxonomy" id="8319"/>
    <lineage>
        <taxon>Eukaryota</taxon>
        <taxon>Metazoa</taxon>
        <taxon>Chordata</taxon>
        <taxon>Craniata</taxon>
        <taxon>Vertebrata</taxon>
        <taxon>Euteleostomi</taxon>
        <taxon>Amphibia</taxon>
        <taxon>Batrachia</taxon>
        <taxon>Caudata</taxon>
        <taxon>Salamandroidea</taxon>
        <taxon>Salamandridae</taxon>
        <taxon>Pleurodelinae</taxon>
        <taxon>Pleurodeles</taxon>
    </lineage>
</organism>
<feature type="compositionally biased region" description="Basic and acidic residues" evidence="1">
    <location>
        <begin position="29"/>
        <end position="42"/>
    </location>
</feature>
<proteinExistence type="predicted"/>
<dbReference type="AlphaFoldDB" id="A0AAV7V7U3"/>
<keyword evidence="3" id="KW-1185">Reference proteome</keyword>
<gene>
    <name evidence="2" type="ORF">NDU88_000784</name>
</gene>
<evidence type="ECO:0000313" key="3">
    <source>
        <dbReference type="Proteomes" id="UP001066276"/>
    </source>
</evidence>
<dbReference type="InterPro" id="IPR042566">
    <property type="entry name" value="L1_C"/>
</dbReference>
<dbReference type="Proteomes" id="UP001066276">
    <property type="component" value="Chromosome 2_1"/>
</dbReference>
<evidence type="ECO:0000256" key="1">
    <source>
        <dbReference type="SAM" id="MobiDB-lite"/>
    </source>
</evidence>
<protein>
    <submittedName>
        <fullName evidence="2">Uncharacterized protein</fullName>
    </submittedName>
</protein>
<dbReference type="EMBL" id="JANPWB010000003">
    <property type="protein sequence ID" value="KAJ1196921.1"/>
    <property type="molecule type" value="Genomic_DNA"/>
</dbReference>
<comment type="caution">
    <text evidence="2">The sequence shown here is derived from an EMBL/GenBank/DDBJ whole genome shotgun (WGS) entry which is preliminary data.</text>
</comment>
<name>A0AAV7V7U3_PLEWA</name>
<dbReference type="Gene3D" id="3.30.250.20">
    <property type="entry name" value="L1 transposable element, C-terminal domain"/>
    <property type="match status" value="1"/>
</dbReference>